<dbReference type="GO" id="GO:0003700">
    <property type="term" value="F:DNA-binding transcription factor activity"/>
    <property type="evidence" value="ECO:0007669"/>
    <property type="project" value="InterPro"/>
</dbReference>
<dbReference type="InterPro" id="IPR009057">
    <property type="entry name" value="Homeodomain-like_sf"/>
</dbReference>
<evidence type="ECO:0000259" key="4">
    <source>
        <dbReference type="PROSITE" id="PS51071"/>
    </source>
</evidence>
<proteinExistence type="predicted"/>
<dbReference type="Pfam" id="PF01380">
    <property type="entry name" value="SIS"/>
    <property type="match status" value="1"/>
</dbReference>
<dbReference type="Gene3D" id="3.40.50.10490">
    <property type="entry name" value="Glucose-6-phosphate isomerase like protein, domain 1"/>
    <property type="match status" value="1"/>
</dbReference>
<dbReference type="OrthoDB" id="1648815at2"/>
<evidence type="ECO:0000256" key="3">
    <source>
        <dbReference type="ARBA" id="ARBA00023163"/>
    </source>
</evidence>
<dbReference type="GO" id="GO:1901135">
    <property type="term" value="P:carbohydrate derivative metabolic process"/>
    <property type="evidence" value="ECO:0007669"/>
    <property type="project" value="InterPro"/>
</dbReference>
<dbReference type="KEGG" id="cia:BEN51_08775"/>
<dbReference type="InterPro" id="IPR047640">
    <property type="entry name" value="RpiR-like"/>
</dbReference>
<dbReference type="InterPro" id="IPR035472">
    <property type="entry name" value="RpiR-like_SIS"/>
</dbReference>
<dbReference type="RefSeq" id="WP_119865704.1">
    <property type="nucleotide sequence ID" value="NZ_CP016786.1"/>
</dbReference>
<dbReference type="PROSITE" id="PS51071">
    <property type="entry name" value="HTH_RPIR"/>
    <property type="match status" value="1"/>
</dbReference>
<sequence length="252" mass="29398">MKLDEIINKNYLKLNDSDLYILKYIMNNKKECVDLKINDLASKCNVSRTTILRFAQKLGFRGYSEFKAFLKWDIEGKKNIESRPVEKFYFDIQETLKSMQQKNFAEICKLIYNAERVFVYGTGIAQALVAREMRRQFLSLQKCFYEIEGDTELKMISPSFTPKDIIIIVTLSGSREYLIDLVKELNSKGIEYIAITKINNNEVAIRTKNNIYVSTSIIELGNGNEYESMVLFSIAVEILFREYIAFLRSREK</sequence>
<organism evidence="6 7">
    <name type="scientific">Clostridium isatidis</name>
    <dbReference type="NCBI Taxonomy" id="182773"/>
    <lineage>
        <taxon>Bacteria</taxon>
        <taxon>Bacillati</taxon>
        <taxon>Bacillota</taxon>
        <taxon>Clostridia</taxon>
        <taxon>Eubacteriales</taxon>
        <taxon>Clostridiaceae</taxon>
        <taxon>Clostridium</taxon>
    </lineage>
</organism>
<accession>A0A343JDG4</accession>
<keyword evidence="7" id="KW-1185">Reference proteome</keyword>
<dbReference type="GO" id="GO:0097367">
    <property type="term" value="F:carbohydrate derivative binding"/>
    <property type="evidence" value="ECO:0007669"/>
    <property type="project" value="InterPro"/>
</dbReference>
<dbReference type="InterPro" id="IPR001347">
    <property type="entry name" value="SIS_dom"/>
</dbReference>
<name>A0A343JDG4_9CLOT</name>
<dbReference type="PROSITE" id="PS51464">
    <property type="entry name" value="SIS"/>
    <property type="match status" value="1"/>
</dbReference>
<dbReference type="GO" id="GO:0003677">
    <property type="term" value="F:DNA binding"/>
    <property type="evidence" value="ECO:0007669"/>
    <property type="project" value="UniProtKB-KW"/>
</dbReference>
<evidence type="ECO:0000256" key="1">
    <source>
        <dbReference type="ARBA" id="ARBA00023015"/>
    </source>
</evidence>
<feature type="domain" description="HTH rpiR-type" evidence="4">
    <location>
        <begin position="1"/>
        <end position="77"/>
    </location>
</feature>
<dbReference type="AlphaFoldDB" id="A0A343JDG4"/>
<evidence type="ECO:0000256" key="2">
    <source>
        <dbReference type="ARBA" id="ARBA00023125"/>
    </source>
</evidence>
<keyword evidence="3" id="KW-0804">Transcription</keyword>
<feature type="domain" description="SIS" evidence="5">
    <location>
        <begin position="107"/>
        <end position="252"/>
    </location>
</feature>
<keyword evidence="2" id="KW-0238">DNA-binding</keyword>
<dbReference type="PANTHER" id="PTHR30514:SF1">
    <property type="entry name" value="HTH-TYPE TRANSCRIPTIONAL REGULATOR HEXR-RELATED"/>
    <property type="match status" value="1"/>
</dbReference>
<reference evidence="6 7" key="1">
    <citation type="submission" date="2016-08" db="EMBL/GenBank/DDBJ databases">
        <title>Complete Genome Sequence Of The Indigo Reducing Clostridium isatidis DSM15098.</title>
        <authorList>
            <person name="Little G.T."/>
            <person name="Minton N.P."/>
        </authorList>
    </citation>
    <scope>NUCLEOTIDE SEQUENCE [LARGE SCALE GENOMIC DNA]</scope>
    <source>
        <strain evidence="6 7">DSM 15098</strain>
    </source>
</reference>
<dbReference type="InterPro" id="IPR046348">
    <property type="entry name" value="SIS_dom_sf"/>
</dbReference>
<protein>
    <recommendedName>
        <fullName evidence="8">RpiR family transcriptional regulator</fullName>
    </recommendedName>
</protein>
<keyword evidence="1" id="KW-0805">Transcription regulation</keyword>
<dbReference type="CDD" id="cd05013">
    <property type="entry name" value="SIS_RpiR"/>
    <property type="match status" value="1"/>
</dbReference>
<dbReference type="PANTHER" id="PTHR30514">
    <property type="entry name" value="GLUCOKINASE"/>
    <property type="match status" value="1"/>
</dbReference>
<gene>
    <name evidence="6" type="ORF">BEN51_08775</name>
</gene>
<dbReference type="Pfam" id="PF01418">
    <property type="entry name" value="HTH_6"/>
    <property type="match status" value="1"/>
</dbReference>
<dbReference type="Gene3D" id="1.10.10.10">
    <property type="entry name" value="Winged helix-like DNA-binding domain superfamily/Winged helix DNA-binding domain"/>
    <property type="match status" value="1"/>
</dbReference>
<evidence type="ECO:0008006" key="8">
    <source>
        <dbReference type="Google" id="ProtNLM"/>
    </source>
</evidence>
<dbReference type="EMBL" id="CP016786">
    <property type="protein sequence ID" value="ASW43572.1"/>
    <property type="molecule type" value="Genomic_DNA"/>
</dbReference>
<dbReference type="SUPFAM" id="SSF46689">
    <property type="entry name" value="Homeodomain-like"/>
    <property type="match status" value="1"/>
</dbReference>
<evidence type="ECO:0000313" key="7">
    <source>
        <dbReference type="Proteomes" id="UP000264883"/>
    </source>
</evidence>
<dbReference type="InterPro" id="IPR036388">
    <property type="entry name" value="WH-like_DNA-bd_sf"/>
</dbReference>
<dbReference type="Proteomes" id="UP000264883">
    <property type="component" value="Chromosome"/>
</dbReference>
<evidence type="ECO:0000313" key="6">
    <source>
        <dbReference type="EMBL" id="ASW43572.1"/>
    </source>
</evidence>
<dbReference type="InterPro" id="IPR000281">
    <property type="entry name" value="HTH_RpiR"/>
</dbReference>
<dbReference type="SUPFAM" id="SSF53697">
    <property type="entry name" value="SIS domain"/>
    <property type="match status" value="1"/>
</dbReference>
<evidence type="ECO:0000259" key="5">
    <source>
        <dbReference type="PROSITE" id="PS51464"/>
    </source>
</evidence>